<dbReference type="Proteomes" id="UP001575105">
    <property type="component" value="Unassembled WGS sequence"/>
</dbReference>
<gene>
    <name evidence="2" type="ORF">ACERK3_04155</name>
</gene>
<dbReference type="Pfam" id="PF07238">
    <property type="entry name" value="PilZ"/>
    <property type="match status" value="1"/>
</dbReference>
<dbReference type="InterPro" id="IPR009875">
    <property type="entry name" value="PilZ_domain"/>
</dbReference>
<sequence>MPALQEDTTAALSTIWRQIINDVADRNAGVELMPWHVAEGEGTDGDQRFRVRLLAAESDGRLVVQQPANREQRRWLELGAWIGVLLVFNNQRWLGRCRVIETADRFSLNATTHVAAIKLDAASEVRSSQRRSAFRANTAAIDLSPARLASIAKHPPGQPPAHVPPPVEAQLLNISISGLGLAVDPTGQHVQQLLQSRRYQCQFTLPGFDDAITVIVRLIHARPQQNRTVYLGLQFEFNDPGQQRQFEDRLARFTSHLERETLRKRRGS</sequence>
<dbReference type="EMBL" id="JBGUBD010000002">
    <property type="protein sequence ID" value="MFA9477482.1"/>
    <property type="molecule type" value="Genomic_DNA"/>
</dbReference>
<dbReference type="Gene3D" id="2.40.10.220">
    <property type="entry name" value="predicted glycosyltransferase like domains"/>
    <property type="match status" value="1"/>
</dbReference>
<reference evidence="2 3" key="1">
    <citation type="submission" date="2024-08" db="EMBL/GenBank/DDBJ databases">
        <title>Whole-genome sequencing of halo(alkali)philic microorganisms from hypersaline lakes.</title>
        <authorList>
            <person name="Sorokin D.Y."/>
            <person name="Merkel A.Y."/>
            <person name="Messina E."/>
            <person name="Yakimov M."/>
        </authorList>
    </citation>
    <scope>NUCLEOTIDE SEQUENCE [LARGE SCALE GENOMIC DNA]</scope>
    <source>
        <strain evidence="2 3">AB-hyl4</strain>
    </source>
</reference>
<protein>
    <submittedName>
        <fullName evidence="2">PilZ domain-containing protein</fullName>
    </submittedName>
</protein>
<feature type="domain" description="PilZ" evidence="1">
    <location>
        <begin position="129"/>
        <end position="248"/>
    </location>
</feature>
<organism evidence="2 3">
    <name type="scientific">Natronomicrosphaera hydrolytica</name>
    <dbReference type="NCBI Taxonomy" id="3242702"/>
    <lineage>
        <taxon>Bacteria</taxon>
        <taxon>Pseudomonadati</taxon>
        <taxon>Planctomycetota</taxon>
        <taxon>Phycisphaerae</taxon>
        <taxon>Phycisphaerales</taxon>
        <taxon>Phycisphaeraceae</taxon>
        <taxon>Natronomicrosphaera</taxon>
    </lineage>
</organism>
<accession>A0ABV4U1K0</accession>
<keyword evidence="3" id="KW-1185">Reference proteome</keyword>
<comment type="caution">
    <text evidence="2">The sequence shown here is derived from an EMBL/GenBank/DDBJ whole genome shotgun (WGS) entry which is preliminary data.</text>
</comment>
<dbReference type="RefSeq" id="WP_425344405.1">
    <property type="nucleotide sequence ID" value="NZ_JBGUBD010000002.1"/>
</dbReference>
<proteinExistence type="predicted"/>
<evidence type="ECO:0000313" key="3">
    <source>
        <dbReference type="Proteomes" id="UP001575105"/>
    </source>
</evidence>
<evidence type="ECO:0000259" key="1">
    <source>
        <dbReference type="Pfam" id="PF07238"/>
    </source>
</evidence>
<name>A0ABV4U1K0_9BACT</name>
<evidence type="ECO:0000313" key="2">
    <source>
        <dbReference type="EMBL" id="MFA9477482.1"/>
    </source>
</evidence>